<reference evidence="13 14" key="1">
    <citation type="submission" date="2014-07" db="EMBL/GenBank/DDBJ databases">
        <title>Genomic and transcriptomic analysis on Apis cerana provide comprehensive insights into honey bee biology.</title>
        <authorList>
            <person name="Diao Q."/>
            <person name="Sun L."/>
            <person name="Zheng H."/>
            <person name="Zheng H."/>
            <person name="Xu S."/>
            <person name="Wang S."/>
            <person name="Zeng Z."/>
            <person name="Hu F."/>
            <person name="Su S."/>
            <person name="Wu J."/>
        </authorList>
    </citation>
    <scope>NUCLEOTIDE SEQUENCE [LARGE SCALE GENOMIC DNA]</scope>
    <source>
        <tissue evidence="13">Pupae without intestine</tissue>
    </source>
</reference>
<proteinExistence type="inferred from homology"/>
<keyword evidence="8" id="KW-0496">Mitochondrion</keyword>
<evidence type="ECO:0000256" key="2">
    <source>
        <dbReference type="ARBA" id="ARBA00006375"/>
    </source>
</evidence>
<evidence type="ECO:0000256" key="10">
    <source>
        <dbReference type="PROSITE-ProRule" id="PRU00282"/>
    </source>
</evidence>
<dbReference type="PROSITE" id="PS50920">
    <property type="entry name" value="SOLCAR"/>
    <property type="match status" value="3"/>
</dbReference>
<evidence type="ECO:0000256" key="3">
    <source>
        <dbReference type="ARBA" id="ARBA00022448"/>
    </source>
</evidence>
<dbReference type="InterPro" id="IPR045315">
    <property type="entry name" value="Mtm1-like"/>
</dbReference>
<dbReference type="Pfam" id="PF00153">
    <property type="entry name" value="Mito_carr"/>
    <property type="match status" value="3"/>
</dbReference>
<evidence type="ECO:0000256" key="4">
    <source>
        <dbReference type="ARBA" id="ARBA00022692"/>
    </source>
</evidence>
<evidence type="ECO:0000256" key="12">
    <source>
        <dbReference type="SAM" id="Phobius"/>
    </source>
</evidence>
<dbReference type="PANTHER" id="PTHR45760:SF2">
    <property type="entry name" value="FI19922P1-RELATED"/>
    <property type="match status" value="1"/>
</dbReference>
<feature type="repeat" description="Solcar" evidence="10">
    <location>
        <begin position="157"/>
        <end position="241"/>
    </location>
</feature>
<dbReference type="EMBL" id="KZ288204">
    <property type="protein sequence ID" value="PBC33256.1"/>
    <property type="molecule type" value="Genomic_DNA"/>
</dbReference>
<evidence type="ECO:0000313" key="13">
    <source>
        <dbReference type="EMBL" id="PBC33256.1"/>
    </source>
</evidence>
<evidence type="ECO:0000256" key="9">
    <source>
        <dbReference type="ARBA" id="ARBA00023136"/>
    </source>
</evidence>
<name>A0A2A3EPU7_APICC</name>
<dbReference type="GO" id="GO:0005743">
    <property type="term" value="C:mitochondrial inner membrane"/>
    <property type="evidence" value="ECO:0007669"/>
    <property type="project" value="UniProtKB-SubCell"/>
</dbReference>
<keyword evidence="6" id="KW-0999">Mitochondrion inner membrane</keyword>
<feature type="transmembrane region" description="Helical" evidence="12">
    <location>
        <begin position="26"/>
        <end position="46"/>
    </location>
</feature>
<accession>A0A2A3EPU7</accession>
<dbReference type="Proteomes" id="UP000242457">
    <property type="component" value="Unassembled WGS sequence"/>
</dbReference>
<keyword evidence="9 10" id="KW-0472">Membrane</keyword>
<organism evidence="13 14">
    <name type="scientific">Apis cerana cerana</name>
    <name type="common">Oriental honeybee</name>
    <dbReference type="NCBI Taxonomy" id="94128"/>
    <lineage>
        <taxon>Eukaryota</taxon>
        <taxon>Metazoa</taxon>
        <taxon>Ecdysozoa</taxon>
        <taxon>Arthropoda</taxon>
        <taxon>Hexapoda</taxon>
        <taxon>Insecta</taxon>
        <taxon>Pterygota</taxon>
        <taxon>Neoptera</taxon>
        <taxon>Endopterygota</taxon>
        <taxon>Hymenoptera</taxon>
        <taxon>Apocrita</taxon>
        <taxon>Aculeata</taxon>
        <taxon>Apoidea</taxon>
        <taxon>Anthophila</taxon>
        <taxon>Apidae</taxon>
        <taxon>Apis</taxon>
    </lineage>
</organism>
<evidence type="ECO:0000256" key="8">
    <source>
        <dbReference type="ARBA" id="ARBA00023128"/>
    </source>
</evidence>
<dbReference type="STRING" id="94128.A0A2A3EPU7"/>
<dbReference type="InterPro" id="IPR018108">
    <property type="entry name" value="MCP_transmembrane"/>
</dbReference>
<evidence type="ECO:0000256" key="7">
    <source>
        <dbReference type="ARBA" id="ARBA00022989"/>
    </source>
</evidence>
<feature type="transmembrane region" description="Helical" evidence="12">
    <location>
        <begin position="159"/>
        <end position="183"/>
    </location>
</feature>
<keyword evidence="14" id="KW-1185">Reference proteome</keyword>
<evidence type="ECO:0000256" key="6">
    <source>
        <dbReference type="ARBA" id="ARBA00022792"/>
    </source>
</evidence>
<dbReference type="PANTHER" id="PTHR45760">
    <property type="entry name" value="FI19922P1-RELATED"/>
    <property type="match status" value="1"/>
</dbReference>
<dbReference type="SUPFAM" id="SSF103506">
    <property type="entry name" value="Mitochondrial carrier"/>
    <property type="match status" value="1"/>
</dbReference>
<feature type="transmembrane region" description="Helical" evidence="12">
    <location>
        <begin position="249"/>
        <end position="270"/>
    </location>
</feature>
<feature type="repeat" description="Solcar" evidence="10">
    <location>
        <begin position="247"/>
        <end position="341"/>
    </location>
</feature>
<keyword evidence="7 12" id="KW-1133">Transmembrane helix</keyword>
<evidence type="ECO:0000313" key="14">
    <source>
        <dbReference type="Proteomes" id="UP000242457"/>
    </source>
</evidence>
<feature type="repeat" description="Solcar" evidence="10">
    <location>
        <begin position="20"/>
        <end position="138"/>
    </location>
</feature>
<sequence>MNKLSTIPPNLDLDDPRFRIKPYQQIIASCTGAFITSVFVTPLDVVKIRLQAQQKAMLSNKCFLYCNGLMDHLCPCLNGKGPIWAKGNGKFNGTMDALMKISKNEGILSLWSGLSPTLVLAVPATIVYFVSYEQLRLYFKDKYNRKNRKASTITMKQPFWIPMMAGAIARIWAATLVSPLELIRTKMQSQRLSYAEILQALKTVVKYSGVSGLWMGLSSTLLRDVPFSAIYWLHYETIKQKFHESQQTFTFNFTAGAIAGSIAAFLTIPFDVVKTHKQIEMGEKEIYSDNPGRSSGTWTIIRKIYKQNGVKGLFTGLIPRVIKVAPACAIMIATFEHGKRFFQVYNANQILQREKFSIKFKERNKQHKILRKVKIENLFWKYIIENLLQTKNSSAKFGWSIIGVDIEDIQIASQVNFDPVSLESPITVPSETLRNHTLRTPDSWLRHCLVSDTHLSDHTISNVIMYACTRFIVPVAKSTLVSGTKNYIRPLSSAVVSHSQSIQQNQIQNSFSSPLGQSPIIRNFQTSTISRDIDSAAKFIGAGAATVGVAGSGIDMINI</sequence>
<dbReference type="Gene3D" id="1.50.40.10">
    <property type="entry name" value="Mitochondrial carrier domain"/>
    <property type="match status" value="1"/>
</dbReference>
<comment type="subcellular location">
    <subcellularLocation>
        <location evidence="1">Mitochondrion inner membrane</location>
        <topology evidence="1">Multi-pass membrane protein</topology>
    </subcellularLocation>
</comment>
<dbReference type="InterPro" id="IPR023395">
    <property type="entry name" value="MCP_dom_sf"/>
</dbReference>
<evidence type="ECO:0000256" key="5">
    <source>
        <dbReference type="ARBA" id="ARBA00022737"/>
    </source>
</evidence>
<gene>
    <name evidence="13" type="ORF">APICC_04629</name>
</gene>
<evidence type="ECO:0000256" key="1">
    <source>
        <dbReference type="ARBA" id="ARBA00004448"/>
    </source>
</evidence>
<dbReference type="GO" id="GO:1990542">
    <property type="term" value="P:mitochondrial transmembrane transport"/>
    <property type="evidence" value="ECO:0007669"/>
    <property type="project" value="InterPro"/>
</dbReference>
<comment type="similarity">
    <text evidence="2 11">Belongs to the mitochondrial carrier (TC 2.A.29) family.</text>
</comment>
<keyword evidence="5" id="KW-0677">Repeat</keyword>
<evidence type="ECO:0000256" key="11">
    <source>
        <dbReference type="RuleBase" id="RU000488"/>
    </source>
</evidence>
<dbReference type="OrthoDB" id="1747031at2759"/>
<keyword evidence="3 11" id="KW-0813">Transport</keyword>
<keyword evidence="4 10" id="KW-0812">Transmembrane</keyword>
<feature type="transmembrane region" description="Helical" evidence="12">
    <location>
        <begin position="108"/>
        <end position="130"/>
    </location>
</feature>
<dbReference type="AlphaFoldDB" id="A0A2A3EPU7"/>
<protein>
    <submittedName>
        <fullName evidence="13">Solute carrier family</fullName>
    </submittedName>
</protein>